<dbReference type="EMBL" id="AK133152">
    <property type="protein sequence ID" value="BAE21534.1"/>
    <property type="molecule type" value="mRNA"/>
</dbReference>
<reference evidence="1" key="7">
    <citation type="journal article" date="2005" name="Science">
        <title>The Transcriptional Landscape of the Mammalian Genome.</title>
        <authorList>
            <consortium name="The FANTOM Consortium"/>
            <consortium name="Riken Genome Exploration Research Group and Genome Science Group (Genome Network Project Core Group)"/>
        </authorList>
    </citation>
    <scope>NUCLEOTIDE SEQUENCE</scope>
    <source>
        <strain evidence="1">C57BL/6J</strain>
        <tissue evidence="1">Testis</tissue>
    </source>
</reference>
<reference evidence="1" key="4">
    <citation type="journal article" date="2001" name="Nature">
        <title>Functional annotation of a full-length mouse cDNA collection.</title>
        <authorList>
            <consortium name="The RIKEN Genome Exploration Research Group Phase II Team and the FANTOM Consortium"/>
        </authorList>
    </citation>
    <scope>NUCLEOTIDE SEQUENCE</scope>
    <source>
        <strain evidence="1">C57BL/6J</strain>
        <tissue evidence="1">Testis</tissue>
    </source>
</reference>
<reference evidence="1" key="5">
    <citation type="journal article" date="2002" name="Nature">
        <title>Analysis of the mouse transcriptome based on functional annotation of 60,770 full-length cDNAs.</title>
        <authorList>
            <consortium name="The FANTOM Consortium and the RIKEN Genome Exploration Research Group Phase I and II Team"/>
        </authorList>
    </citation>
    <scope>NUCLEOTIDE SEQUENCE</scope>
    <source>
        <strain evidence="1">C57BL/6J</strain>
        <tissue evidence="1">Testis</tissue>
    </source>
</reference>
<reference evidence="1" key="2">
    <citation type="journal article" date="2000" name="Genome Res.">
        <title>Normalization and subtraction of cap-trapper-selected cDNAs to prepare full-length cDNA libraries for rapid discovery of new genes.</title>
        <authorList>
            <person name="Carninci P."/>
            <person name="Shibata Y."/>
            <person name="Hayatsu N."/>
            <person name="Sugahara Y."/>
            <person name="Shibata K."/>
            <person name="Itoh M."/>
            <person name="Konno H."/>
            <person name="Okazaki Y."/>
            <person name="Muramatsu M."/>
            <person name="Hayashizaki Y."/>
        </authorList>
    </citation>
    <scope>NUCLEOTIDE SEQUENCE</scope>
    <source>
        <strain evidence="1">C57BL/6J</strain>
        <tissue evidence="1">Testis</tissue>
    </source>
</reference>
<reference evidence="1" key="3">
    <citation type="journal article" date="2000" name="Genome Res.">
        <title>RIKEN integrated sequence analysis (RISA) system--384-format sequencing pipeline with 384 multicapillary sequencer.</title>
        <authorList>
            <person name="Shibata K."/>
            <person name="Itoh M."/>
            <person name="Aizawa K."/>
            <person name="Nagaoka S."/>
            <person name="Sasaki N."/>
            <person name="Carninci P."/>
            <person name="Konno H."/>
            <person name="Akiyama J."/>
            <person name="Nishi K."/>
            <person name="Kitsunai T."/>
            <person name="Tashiro H."/>
            <person name="Itoh M."/>
            <person name="Sumi N."/>
            <person name="Ishii Y."/>
            <person name="Nakamura S."/>
            <person name="Hazama M."/>
            <person name="Nishine T."/>
            <person name="Harada A."/>
            <person name="Yamamoto R."/>
            <person name="Matsumoto H."/>
            <person name="Sakaguchi S."/>
            <person name="Ikegami T."/>
            <person name="Kashiwagi K."/>
            <person name="Fujiwake S."/>
            <person name="Inoue K."/>
            <person name="Togawa Y."/>
            <person name="Izawa M."/>
            <person name="Ohara E."/>
            <person name="Watahiki M."/>
            <person name="Yoneda Y."/>
            <person name="Ishikawa T."/>
            <person name="Ozawa K."/>
            <person name="Tanaka T."/>
            <person name="Matsuura S."/>
            <person name="Kawai J."/>
            <person name="Okazaki Y."/>
            <person name="Muramatsu M."/>
            <person name="Inoue Y."/>
            <person name="Kira A."/>
            <person name="Hayashizaki Y."/>
        </authorList>
    </citation>
    <scope>NUCLEOTIDE SEQUENCE</scope>
    <source>
        <strain evidence="1">C57BL/6J</strain>
        <tissue evidence="1">Testis</tissue>
    </source>
</reference>
<protein>
    <submittedName>
        <fullName evidence="1">Uncharacterized protein</fullName>
    </submittedName>
</protein>
<sequence>MRLLPGDSAPPQTSCVFCEEVMNPLSGTEAVSLQSWIPLQKRFPCPSQPAGAWIIDCRMSSNDSKGQGHPSGLRHQHMPQTSAWFLVIVVATNRHQFSLQLQQDHGPPVWPLSAAQTTDICVAFSGTIGHRH</sequence>
<organism evidence="1">
    <name type="scientific">Mus musculus</name>
    <name type="common">Mouse</name>
    <dbReference type="NCBI Taxonomy" id="10090"/>
    <lineage>
        <taxon>Eukaryota</taxon>
        <taxon>Metazoa</taxon>
        <taxon>Chordata</taxon>
        <taxon>Craniata</taxon>
        <taxon>Vertebrata</taxon>
        <taxon>Euteleostomi</taxon>
        <taxon>Mammalia</taxon>
        <taxon>Eutheria</taxon>
        <taxon>Euarchontoglires</taxon>
        <taxon>Glires</taxon>
        <taxon>Rodentia</taxon>
        <taxon>Myomorpha</taxon>
        <taxon>Muroidea</taxon>
        <taxon>Muridae</taxon>
        <taxon>Murinae</taxon>
        <taxon>Mus</taxon>
        <taxon>Mus</taxon>
    </lineage>
</organism>
<reference evidence="1" key="8">
    <citation type="journal article" date="2005" name="Science">
        <title>Antisense Transcription in the Mammalian Transcriptome.</title>
        <authorList>
            <consortium name="RIKEN Genome Exploration Research Group and Genome Science Group (Genome Network Project Core Group) and the FANTOM Consortium"/>
        </authorList>
    </citation>
    <scope>NUCLEOTIDE SEQUENCE</scope>
    <source>
        <strain evidence="1">C57BL/6J</strain>
        <tissue evidence="1">Testis</tissue>
    </source>
</reference>
<dbReference type="AlphaFoldDB" id="Q3V0H0"/>
<name>Q3V0H0_MOUSE</name>
<evidence type="ECO:0000313" key="2">
    <source>
        <dbReference type="MGI" id="MGI:3650817"/>
    </source>
</evidence>
<dbReference type="MGI" id="MGI:3650817">
    <property type="gene designation" value="Gm14340"/>
</dbReference>
<gene>
    <name evidence="2" type="primary">Gm14340</name>
    <name evidence="2" type="synonym">OTTMUSG00000016394</name>
</gene>
<reference evidence="1" key="6">
    <citation type="submission" date="2004-03" db="EMBL/GenBank/DDBJ databases">
        <authorList>
            <person name="Arakawa T."/>
            <person name="Carninci P."/>
            <person name="Fukuda S."/>
            <person name="Hashizume W."/>
            <person name="Hayashida K."/>
            <person name="Hori F."/>
            <person name="Iida J."/>
            <person name="Imamura K."/>
            <person name="Imotani K."/>
            <person name="Itoh M."/>
            <person name="Kanagawa S."/>
            <person name="Kawai J."/>
            <person name="Kojima M."/>
            <person name="Konno H."/>
            <person name="Murata M."/>
            <person name="Nakamura M."/>
            <person name="Ninomiya N."/>
            <person name="Nishiyori H."/>
            <person name="Nomura K."/>
            <person name="Ohno M."/>
            <person name="Sakazume N."/>
            <person name="Sano H."/>
            <person name="Sasaki D."/>
            <person name="Shibata K."/>
            <person name="Shiraki T."/>
            <person name="Tagami M."/>
            <person name="Tagami Y."/>
            <person name="Waki K."/>
            <person name="Watahiki A."/>
            <person name="Muramatsu M."/>
            <person name="Hayashizaki Y."/>
        </authorList>
    </citation>
    <scope>NUCLEOTIDE SEQUENCE</scope>
    <source>
        <strain evidence="1">C57BL/6J</strain>
        <tissue evidence="1">Testis</tissue>
    </source>
</reference>
<proteinExistence type="evidence at transcript level"/>
<evidence type="ECO:0000313" key="1">
    <source>
        <dbReference type="EMBL" id="BAE21534.1"/>
    </source>
</evidence>
<dbReference type="AGR" id="MGI:3650817"/>
<reference evidence="1" key="1">
    <citation type="journal article" date="1999" name="Methods Enzymol.">
        <title>High-efficiency full-length cDNA cloning.</title>
        <authorList>
            <person name="Carninci P."/>
            <person name="Hayashizaki Y."/>
        </authorList>
    </citation>
    <scope>NUCLEOTIDE SEQUENCE</scope>
    <source>
        <strain evidence="1">C57BL/6J</strain>
        <tissue evidence="1">Testis</tissue>
    </source>
</reference>
<accession>Q3V0H0</accession>